<organism evidence="2">
    <name type="scientific">Blautia hansenii</name>
    <name type="common">Ruminococcus hansenii</name>
    <dbReference type="NCBI Taxonomy" id="1322"/>
    <lineage>
        <taxon>Bacteria</taxon>
        <taxon>Bacillati</taxon>
        <taxon>Bacillota</taxon>
        <taxon>Clostridia</taxon>
        <taxon>Lachnospirales</taxon>
        <taxon>Lachnospiraceae</taxon>
        <taxon>Blautia</taxon>
    </lineage>
</organism>
<dbReference type="EMBL" id="CACRSY010000016">
    <property type="protein sequence ID" value="VYT28532.1"/>
    <property type="molecule type" value="Genomic_DNA"/>
</dbReference>
<dbReference type="SUPFAM" id="SSF52821">
    <property type="entry name" value="Rhodanese/Cell cycle control phosphatase"/>
    <property type="match status" value="1"/>
</dbReference>
<dbReference type="Pfam" id="PF01171">
    <property type="entry name" value="ATP_bind_3"/>
    <property type="match status" value="1"/>
</dbReference>
<dbReference type="PANTHER" id="PTHR43686:SF1">
    <property type="entry name" value="AMINOTRAN_5 DOMAIN-CONTAINING PROTEIN"/>
    <property type="match status" value="1"/>
</dbReference>
<protein>
    <submittedName>
        <fullName evidence="2">tRNA 2-thiocytidine biosynthesis protein TtcA</fullName>
    </submittedName>
</protein>
<dbReference type="PANTHER" id="PTHR43686">
    <property type="entry name" value="SULFURTRANSFERASE-RELATED"/>
    <property type="match status" value="1"/>
</dbReference>
<dbReference type="CDD" id="cd24138">
    <property type="entry name" value="TtcA-like"/>
    <property type="match status" value="1"/>
</dbReference>
<dbReference type="InterPro" id="IPR036873">
    <property type="entry name" value="Rhodanese-like_dom_sf"/>
</dbReference>
<dbReference type="InterPro" id="IPR014729">
    <property type="entry name" value="Rossmann-like_a/b/a_fold"/>
</dbReference>
<feature type="domain" description="Rhodanese" evidence="1">
    <location>
        <begin position="16"/>
        <end position="103"/>
    </location>
</feature>
<dbReference type="Gene3D" id="3.40.50.620">
    <property type="entry name" value="HUPs"/>
    <property type="match status" value="1"/>
</dbReference>
<dbReference type="AlphaFoldDB" id="A0A6N2VHX8"/>
<dbReference type="Pfam" id="PF00581">
    <property type="entry name" value="Rhodanese"/>
    <property type="match status" value="1"/>
</dbReference>
<dbReference type="CDD" id="cd00158">
    <property type="entry name" value="RHOD"/>
    <property type="match status" value="1"/>
</dbReference>
<dbReference type="SUPFAM" id="SSF52402">
    <property type="entry name" value="Adenine nucleotide alpha hydrolases-like"/>
    <property type="match status" value="1"/>
</dbReference>
<dbReference type="SMART" id="SM00450">
    <property type="entry name" value="RHOD"/>
    <property type="match status" value="1"/>
</dbReference>
<name>A0A6N2VHX8_BLAHA</name>
<dbReference type="InterPro" id="IPR001763">
    <property type="entry name" value="Rhodanese-like_dom"/>
</dbReference>
<dbReference type="PROSITE" id="PS50206">
    <property type="entry name" value="RHODANESE_3"/>
    <property type="match status" value="1"/>
</dbReference>
<accession>A0A6N2VHX8</accession>
<dbReference type="Gene3D" id="3.40.250.10">
    <property type="entry name" value="Rhodanese-like domain"/>
    <property type="match status" value="1"/>
</dbReference>
<dbReference type="RefSeq" id="WP_004221933.1">
    <property type="nucleotide sequence ID" value="NZ_CACRSY010000016.1"/>
</dbReference>
<sequence length="386" mass="44733">MNNTLEIKIQDLKNLNKEEYLLVDIREEAAFAHGFIPNAVNIPLSRLREKPELLPNDKKIILYCAKGILSYEAAEELEEKGYDVAHLAGGYGAWLLDSFSTEERYPEIEKSIRKKFHKTIFSRFTKAINEYELVKEGDKIAVCISGGKDSMLMAKLFQELQKHRKVNFDVIFLVMDPGYNETNRKVIEENARLLNIPITIFETNIFETVYEIEKSPCYLCARMRRGYLYSKAKELGCNKIALGHHYDDVIETILMGMLYGAQIQTMMPKLHSTNFEGMELIRPMYLIREDDIKHWRDYNDLHFIQCACRFTDTCTTCREDGSTGSKRMEIKGLIKELKEINPFIEGNIFKSVENVNLSTVIAYKENGVKHHFLENYDTAERTEENG</sequence>
<evidence type="ECO:0000313" key="2">
    <source>
        <dbReference type="EMBL" id="VYT28532.1"/>
    </source>
</evidence>
<proteinExistence type="predicted"/>
<reference evidence="2" key="1">
    <citation type="submission" date="2019-11" db="EMBL/GenBank/DDBJ databases">
        <authorList>
            <person name="Feng L."/>
        </authorList>
    </citation>
    <scope>NUCLEOTIDE SEQUENCE</scope>
    <source>
        <strain evidence="2">BhanseniiLFYP23</strain>
    </source>
</reference>
<gene>
    <name evidence="2" type="primary">ttcA_2</name>
    <name evidence="2" type="ORF">BHLFYP23_01032</name>
</gene>
<dbReference type="InterPro" id="IPR011063">
    <property type="entry name" value="TilS/TtcA_N"/>
</dbReference>
<evidence type="ECO:0000259" key="1">
    <source>
        <dbReference type="PROSITE" id="PS50206"/>
    </source>
</evidence>